<name>A0ACC0PGF0_RHOML</name>
<comment type="caution">
    <text evidence="1">The sequence shown here is derived from an EMBL/GenBank/DDBJ whole genome shotgun (WGS) entry which is preliminary data.</text>
</comment>
<evidence type="ECO:0000313" key="2">
    <source>
        <dbReference type="Proteomes" id="UP001062846"/>
    </source>
</evidence>
<reference evidence="1" key="1">
    <citation type="submission" date="2022-02" db="EMBL/GenBank/DDBJ databases">
        <title>Plant Genome Project.</title>
        <authorList>
            <person name="Zhang R.-G."/>
        </authorList>
    </citation>
    <scope>NUCLEOTIDE SEQUENCE</scope>
    <source>
        <strain evidence="1">AT1</strain>
    </source>
</reference>
<protein>
    <submittedName>
        <fullName evidence="1">Uncharacterized protein</fullName>
    </submittedName>
</protein>
<proteinExistence type="predicted"/>
<evidence type="ECO:0000313" key="1">
    <source>
        <dbReference type="EMBL" id="KAI8564787.1"/>
    </source>
</evidence>
<organism evidence="1 2">
    <name type="scientific">Rhododendron molle</name>
    <name type="common">Chinese azalea</name>
    <name type="synonym">Azalea mollis</name>
    <dbReference type="NCBI Taxonomy" id="49168"/>
    <lineage>
        <taxon>Eukaryota</taxon>
        <taxon>Viridiplantae</taxon>
        <taxon>Streptophyta</taxon>
        <taxon>Embryophyta</taxon>
        <taxon>Tracheophyta</taxon>
        <taxon>Spermatophyta</taxon>
        <taxon>Magnoliopsida</taxon>
        <taxon>eudicotyledons</taxon>
        <taxon>Gunneridae</taxon>
        <taxon>Pentapetalae</taxon>
        <taxon>asterids</taxon>
        <taxon>Ericales</taxon>
        <taxon>Ericaceae</taxon>
        <taxon>Ericoideae</taxon>
        <taxon>Rhodoreae</taxon>
        <taxon>Rhododendron</taxon>
    </lineage>
</organism>
<keyword evidence="2" id="KW-1185">Reference proteome</keyword>
<accession>A0ACC0PGF0</accession>
<dbReference type="EMBL" id="CM046390">
    <property type="protein sequence ID" value="KAI8564787.1"/>
    <property type="molecule type" value="Genomic_DNA"/>
</dbReference>
<gene>
    <name evidence="1" type="ORF">RHMOL_Rhmol03G0209500</name>
</gene>
<dbReference type="Proteomes" id="UP001062846">
    <property type="component" value="Chromosome 3"/>
</dbReference>
<sequence>MGMEKPKQLKHKKGLWSPDEDQRLRNYIIKHGHGCWTSVPLNAGLQRNGKSCRLRWINYLRPGLKRGIFTAQEEERVLSLHGMLGNKWSQIAQHLPGRTDNEIKNYWHSYLKKKVAKAEHADHLRNKTENTSPSTGNFTESPISSLNSTNRNSSFDSFEFADGSSTEANQAMAQGNMPTPKVLFAEWLALDQFQSQGGFGNSVSKDPSDHRNPNIPDSFFNGLLNDQGSVGGEFQLESSNGSAEEMFNPQFIKSGDWFSESGFGSFVNETEDDMCNHFNMNNGVMYI</sequence>